<organism evidence="1">
    <name type="scientific">Echinococcus granulosus</name>
    <name type="common">Hydatid tapeworm</name>
    <dbReference type="NCBI Taxonomy" id="6210"/>
    <lineage>
        <taxon>Eukaryota</taxon>
        <taxon>Metazoa</taxon>
        <taxon>Spiralia</taxon>
        <taxon>Lophotrochozoa</taxon>
        <taxon>Platyhelminthes</taxon>
        <taxon>Cestoda</taxon>
        <taxon>Eucestoda</taxon>
        <taxon>Cyclophyllidea</taxon>
        <taxon>Taeniidae</taxon>
        <taxon>Echinococcus</taxon>
        <taxon>Echinococcus granulosus group</taxon>
    </lineage>
</organism>
<protein>
    <submittedName>
        <fullName evidence="1 3">Uncharacterized protein</fullName>
    </submittedName>
</protein>
<dbReference type="AlphaFoldDB" id="A0A068W932"/>
<dbReference type="Proteomes" id="UP000492820">
    <property type="component" value="Unassembled WGS sequence"/>
</dbReference>
<proteinExistence type="predicted"/>
<evidence type="ECO:0000313" key="3">
    <source>
        <dbReference type="WBParaSite" id="EgrG_002020200"/>
    </source>
</evidence>
<evidence type="ECO:0000313" key="1">
    <source>
        <dbReference type="EMBL" id="CDS16548.1"/>
    </source>
</evidence>
<name>A0A068W932_ECHGR</name>
<reference evidence="3" key="3">
    <citation type="submission" date="2020-10" db="UniProtKB">
        <authorList>
            <consortium name="WormBaseParasite"/>
        </authorList>
    </citation>
    <scope>IDENTIFICATION</scope>
</reference>
<dbReference type="WBParaSite" id="EgrG_002020200">
    <property type="protein sequence ID" value="EgrG_002020200"/>
    <property type="gene ID" value="EgrG_002020200"/>
</dbReference>
<accession>A0A068W932</accession>
<reference evidence="1 2" key="1">
    <citation type="journal article" date="2013" name="Nature">
        <title>The genomes of four tapeworm species reveal adaptations to parasitism.</title>
        <authorList>
            <person name="Tsai I.J."/>
            <person name="Zarowiecki M."/>
            <person name="Holroyd N."/>
            <person name="Garciarrubio A."/>
            <person name="Sanchez-Flores A."/>
            <person name="Brooks K.L."/>
            <person name="Tracey A."/>
            <person name="Bobes R.J."/>
            <person name="Fragoso G."/>
            <person name="Sciutto E."/>
            <person name="Aslett M."/>
            <person name="Beasley H."/>
            <person name="Bennett H.M."/>
            <person name="Cai J."/>
            <person name="Camicia F."/>
            <person name="Clark R."/>
            <person name="Cucher M."/>
            <person name="De Silva N."/>
            <person name="Day T.A."/>
            <person name="Deplazes P."/>
            <person name="Estrada K."/>
            <person name="Fernandez C."/>
            <person name="Holland P.W."/>
            <person name="Hou J."/>
            <person name="Hu S."/>
            <person name="Huckvale T."/>
            <person name="Hung S.S."/>
            <person name="Kamenetzky L."/>
            <person name="Keane J.A."/>
            <person name="Kiss F."/>
            <person name="Koziol U."/>
            <person name="Lambert O."/>
            <person name="Liu K."/>
            <person name="Luo X."/>
            <person name="Luo Y."/>
            <person name="Macchiaroli N."/>
            <person name="Nichol S."/>
            <person name="Paps J."/>
            <person name="Parkinson J."/>
            <person name="Pouchkina-Stantcheva N."/>
            <person name="Riddiford N."/>
            <person name="Rosenzvit M."/>
            <person name="Salinas G."/>
            <person name="Wasmuth J.D."/>
            <person name="Zamanian M."/>
            <person name="Zheng Y."/>
            <person name="Cai X."/>
            <person name="Soberon X."/>
            <person name="Olson P.D."/>
            <person name="Laclette J.P."/>
            <person name="Brehm K."/>
            <person name="Berriman M."/>
            <person name="Garciarrubio A."/>
            <person name="Bobes R.J."/>
            <person name="Fragoso G."/>
            <person name="Sanchez-Flores A."/>
            <person name="Estrada K."/>
            <person name="Cevallos M.A."/>
            <person name="Morett E."/>
            <person name="Gonzalez V."/>
            <person name="Portillo T."/>
            <person name="Ochoa-Leyva A."/>
            <person name="Jose M.V."/>
            <person name="Sciutto E."/>
            <person name="Landa A."/>
            <person name="Jimenez L."/>
            <person name="Valdes V."/>
            <person name="Carrero J.C."/>
            <person name="Larralde C."/>
            <person name="Morales-Montor J."/>
            <person name="Limon-Lason J."/>
            <person name="Soberon X."/>
            <person name="Laclette J.P."/>
        </authorList>
    </citation>
    <scope>NUCLEOTIDE SEQUENCE [LARGE SCALE GENOMIC DNA]</scope>
</reference>
<reference evidence="1" key="2">
    <citation type="submission" date="2014-06" db="EMBL/GenBank/DDBJ databases">
        <authorList>
            <person name="Aslett M."/>
        </authorList>
    </citation>
    <scope>NUCLEOTIDE SEQUENCE</scope>
</reference>
<gene>
    <name evidence="1" type="ORF">EgrG_002020200</name>
</gene>
<sequence length="73" mass="7763">MLEAIGCVRTTLGAELDHLNECLSASVLVSQRKHCDRRQICCVAWLAEHVSGHSSAVMLSSAPNTLVANATDA</sequence>
<evidence type="ECO:0000313" key="2">
    <source>
        <dbReference type="Proteomes" id="UP000492820"/>
    </source>
</evidence>
<dbReference type="EMBL" id="LK028576">
    <property type="protein sequence ID" value="CDS16548.1"/>
    <property type="molecule type" value="Genomic_DNA"/>
</dbReference>